<evidence type="ECO:0000256" key="4">
    <source>
        <dbReference type="PROSITE-ProRule" id="PRU00175"/>
    </source>
</evidence>
<dbReference type="EMBL" id="CP119877">
    <property type="protein sequence ID" value="WFD33401.1"/>
    <property type="molecule type" value="Genomic_DNA"/>
</dbReference>
<evidence type="ECO:0000256" key="1">
    <source>
        <dbReference type="ARBA" id="ARBA00022723"/>
    </source>
</evidence>
<dbReference type="SUPFAM" id="SSF57850">
    <property type="entry name" value="RING/U-box"/>
    <property type="match status" value="1"/>
</dbReference>
<dbReference type="GO" id="GO:0061630">
    <property type="term" value="F:ubiquitin protein ligase activity"/>
    <property type="evidence" value="ECO:0007669"/>
    <property type="project" value="UniProtKB-EC"/>
</dbReference>
<dbReference type="PANTHER" id="PTHR22996:SF0">
    <property type="entry name" value="RE60872P-RELATED"/>
    <property type="match status" value="1"/>
</dbReference>
<organism evidence="6 7">
    <name type="scientific">Malassezia cuniculi</name>
    <dbReference type="NCBI Taxonomy" id="948313"/>
    <lineage>
        <taxon>Eukaryota</taxon>
        <taxon>Fungi</taxon>
        <taxon>Dikarya</taxon>
        <taxon>Basidiomycota</taxon>
        <taxon>Ustilaginomycotina</taxon>
        <taxon>Malasseziomycetes</taxon>
        <taxon>Malasseziales</taxon>
        <taxon>Malasseziaceae</taxon>
        <taxon>Malassezia</taxon>
    </lineage>
</organism>
<dbReference type="SMART" id="SM00184">
    <property type="entry name" value="RING"/>
    <property type="match status" value="1"/>
</dbReference>
<keyword evidence="7" id="KW-1185">Reference proteome</keyword>
<proteinExistence type="predicted"/>
<dbReference type="AlphaFoldDB" id="A0AAF0ERM9"/>
<dbReference type="InterPro" id="IPR013083">
    <property type="entry name" value="Znf_RING/FYVE/PHD"/>
</dbReference>
<dbReference type="GO" id="GO:0008270">
    <property type="term" value="F:zinc ion binding"/>
    <property type="evidence" value="ECO:0007669"/>
    <property type="project" value="UniProtKB-KW"/>
</dbReference>
<dbReference type="GO" id="GO:0005737">
    <property type="term" value="C:cytoplasm"/>
    <property type="evidence" value="ECO:0007669"/>
    <property type="project" value="TreeGrafter"/>
</dbReference>
<dbReference type="GO" id="GO:0016567">
    <property type="term" value="P:protein ubiquitination"/>
    <property type="evidence" value="ECO:0007669"/>
    <property type="project" value="TreeGrafter"/>
</dbReference>
<dbReference type="InterPro" id="IPR045194">
    <property type="entry name" value="MGRN1/RNF157-like"/>
</dbReference>
<dbReference type="InterPro" id="IPR017907">
    <property type="entry name" value="Znf_RING_CS"/>
</dbReference>
<keyword evidence="2 4" id="KW-0863">Zinc-finger</keyword>
<dbReference type="PROSITE" id="PS00518">
    <property type="entry name" value="ZF_RING_1"/>
    <property type="match status" value="1"/>
</dbReference>
<dbReference type="Gene3D" id="3.30.40.10">
    <property type="entry name" value="Zinc/RING finger domain, C3HC4 (zinc finger)"/>
    <property type="match status" value="1"/>
</dbReference>
<evidence type="ECO:0000313" key="7">
    <source>
        <dbReference type="Proteomes" id="UP001219933"/>
    </source>
</evidence>
<dbReference type="PROSITE" id="PS50089">
    <property type="entry name" value="ZF_RING_2"/>
    <property type="match status" value="1"/>
</dbReference>
<dbReference type="InterPro" id="IPR001841">
    <property type="entry name" value="Znf_RING"/>
</dbReference>
<accession>A0AAF0ERM9</accession>
<gene>
    <name evidence="6" type="ORF">MCUN1_000214</name>
</gene>
<sequence length="323" mass="34614">MGLMLAPAPEQVDPRDAYTPLVGPNVCGYYAPDDTLPRPEVQLSDLTGWKQGGANVTKLELYVSLSARTLELFSAAHAPQSTGTHPLSATHNLLFRCDAASPNFSIHVYMHNERHGAAEKIAPPPAGPYAENGWLVYTQQMPRGMGSRIKVPLTLSGEQRIDISIVLEALDDDGAPLLEPSVLTTRVGVAPASGGWVICSRRQIAYMGARTVQLHEIYGFGGVGGEVGGADDESAADTSRAALMTDVGDTDDCPICISQPPSTLILPCTHALCLECAVHVRDSVEKRRMHEREHGRAPKVQYACPICRGPIKAMLALSAEPES</sequence>
<protein>
    <recommendedName>
        <fullName evidence="5">RING-type domain-containing protein</fullName>
    </recommendedName>
</protein>
<reference evidence="6" key="1">
    <citation type="submission" date="2023-03" db="EMBL/GenBank/DDBJ databases">
        <title>Mating type loci evolution in Malassezia.</title>
        <authorList>
            <person name="Coelho M.A."/>
        </authorList>
    </citation>
    <scope>NUCLEOTIDE SEQUENCE</scope>
    <source>
        <strain evidence="6">CBS 11721</strain>
    </source>
</reference>
<dbReference type="PANTHER" id="PTHR22996">
    <property type="entry name" value="MAHOGUNIN"/>
    <property type="match status" value="1"/>
</dbReference>
<evidence type="ECO:0000313" key="6">
    <source>
        <dbReference type="EMBL" id="WFD33401.1"/>
    </source>
</evidence>
<name>A0AAF0ERM9_9BASI</name>
<dbReference type="Pfam" id="PF13920">
    <property type="entry name" value="zf-C3HC4_3"/>
    <property type="match status" value="1"/>
</dbReference>
<evidence type="ECO:0000256" key="2">
    <source>
        <dbReference type="ARBA" id="ARBA00022771"/>
    </source>
</evidence>
<feature type="domain" description="RING-type" evidence="5">
    <location>
        <begin position="253"/>
        <end position="308"/>
    </location>
</feature>
<dbReference type="Proteomes" id="UP001219933">
    <property type="component" value="Chromosome 1"/>
</dbReference>
<keyword evidence="1" id="KW-0479">Metal-binding</keyword>
<keyword evidence="3" id="KW-0862">Zinc</keyword>
<evidence type="ECO:0000256" key="3">
    <source>
        <dbReference type="ARBA" id="ARBA00022833"/>
    </source>
</evidence>
<evidence type="ECO:0000259" key="5">
    <source>
        <dbReference type="PROSITE" id="PS50089"/>
    </source>
</evidence>